<gene>
    <name evidence="1" type="ORF">MRATA1EN22A_LOCUS13710</name>
</gene>
<reference evidence="1" key="2">
    <citation type="submission" date="2025-03" db="EMBL/GenBank/DDBJ databases">
        <authorList>
            <consortium name="ELIXIR-Norway"/>
            <consortium name="Elixir Norway"/>
        </authorList>
    </citation>
    <scope>NUCLEOTIDE SEQUENCE</scope>
</reference>
<reference evidence="1" key="1">
    <citation type="submission" date="2023-05" db="EMBL/GenBank/DDBJ databases">
        <authorList>
            <consortium name="ELIXIR-Norway"/>
        </authorList>
    </citation>
    <scope>NUCLEOTIDE SEQUENCE</scope>
</reference>
<name>A0AC59Z3T7_RANTA</name>
<evidence type="ECO:0000313" key="2">
    <source>
        <dbReference type="Proteomes" id="UP001162501"/>
    </source>
</evidence>
<dbReference type="EMBL" id="OX596107">
    <property type="protein sequence ID" value="CAN0210233.1"/>
    <property type="molecule type" value="Genomic_DNA"/>
</dbReference>
<protein>
    <submittedName>
        <fullName evidence="1">Uncharacterized protein</fullName>
    </submittedName>
</protein>
<sequence>MEAAGREHATGQDGSDRQGTSGLQSQALKEAASGTRGSGEPALSGPHGPPAVRRDWRGGRGSSTGDGPGPQRRLAGPPPQSGDLPAICAVRAGEGRGGRGQSRVAGRGGRPVKVALGEAETPSRRWSLRMTGEARGGEGPCVCCSGPGPGS</sequence>
<organism evidence="1 2">
    <name type="scientific">Rangifer tarandus platyrhynchus</name>
    <name type="common">Svalbard reindeer</name>
    <dbReference type="NCBI Taxonomy" id="3082113"/>
    <lineage>
        <taxon>Eukaryota</taxon>
        <taxon>Metazoa</taxon>
        <taxon>Chordata</taxon>
        <taxon>Craniata</taxon>
        <taxon>Vertebrata</taxon>
        <taxon>Euteleostomi</taxon>
        <taxon>Mammalia</taxon>
        <taxon>Eutheria</taxon>
        <taxon>Laurasiatheria</taxon>
        <taxon>Artiodactyla</taxon>
        <taxon>Ruminantia</taxon>
        <taxon>Pecora</taxon>
        <taxon>Cervidae</taxon>
        <taxon>Odocoileinae</taxon>
        <taxon>Rangifer</taxon>
    </lineage>
</organism>
<dbReference type="Proteomes" id="UP001162501">
    <property type="component" value="Chromosome 23"/>
</dbReference>
<evidence type="ECO:0000313" key="1">
    <source>
        <dbReference type="EMBL" id="CAN0210233.1"/>
    </source>
</evidence>
<proteinExistence type="predicted"/>
<accession>A0AC59Z3T7</accession>